<dbReference type="InterPro" id="IPR001789">
    <property type="entry name" value="Sig_transdc_resp-reg_receiver"/>
</dbReference>
<feature type="modified residue" description="4-aspartylphosphate" evidence="4">
    <location>
        <position position="53"/>
    </location>
</feature>
<name>V8G6W5_9BURK</name>
<evidence type="ECO:0000256" key="1">
    <source>
        <dbReference type="ARBA" id="ARBA00022553"/>
    </source>
</evidence>
<dbReference type="RefSeq" id="WP_023950747.1">
    <property type="nucleotide sequence ID" value="NZ_AYSV01000076.1"/>
</dbReference>
<evidence type="ECO:0000313" key="9">
    <source>
        <dbReference type="Proteomes" id="UP000018766"/>
    </source>
</evidence>
<dbReference type="GO" id="GO:0005829">
    <property type="term" value="C:cytosol"/>
    <property type="evidence" value="ECO:0007669"/>
    <property type="project" value="TreeGrafter"/>
</dbReference>
<sequence length="231" mass="26075">MLIASVEDDPIQANLVKQTLTQSGHQVEQFVTGKEFLSALNSNKNRYGLFLLDWELPDVTGVELLVWIRNNIGPQVPIIFVTNRTEDADLLQAFQLGADDYINKPFSPAILSARVNANLRRNTATTQVQSEVVVGPYRFDNNARKVYLHGEPIVLAPKEFELASLFFRNIGRLFSRDALSSTIWNREIPATSRTLDTHLSNVRQKLKIHPENGVQIVASYALGYRLELVQE</sequence>
<dbReference type="Gene3D" id="3.40.50.2300">
    <property type="match status" value="1"/>
</dbReference>
<dbReference type="CDD" id="cd17574">
    <property type="entry name" value="REC_OmpR"/>
    <property type="match status" value="1"/>
</dbReference>
<dbReference type="InterPro" id="IPR036388">
    <property type="entry name" value="WH-like_DNA-bd_sf"/>
</dbReference>
<dbReference type="PANTHER" id="PTHR48111:SF40">
    <property type="entry name" value="PHOSPHATE REGULON TRANSCRIPTIONAL REGULATORY PROTEIN PHOB"/>
    <property type="match status" value="1"/>
</dbReference>
<evidence type="ECO:0000313" key="8">
    <source>
        <dbReference type="EMBL" id="ETD72145.1"/>
    </source>
</evidence>
<keyword evidence="2" id="KW-0902">Two-component regulatory system</keyword>
<dbReference type="GO" id="GO:0032993">
    <property type="term" value="C:protein-DNA complex"/>
    <property type="evidence" value="ECO:0007669"/>
    <property type="project" value="TreeGrafter"/>
</dbReference>
<dbReference type="PROSITE" id="PS50110">
    <property type="entry name" value="RESPONSE_REGULATORY"/>
    <property type="match status" value="1"/>
</dbReference>
<protein>
    <submittedName>
        <fullName evidence="8">XRE family transcriptional regulator</fullName>
    </submittedName>
</protein>
<dbReference type="PROSITE" id="PS51755">
    <property type="entry name" value="OMPR_PHOB"/>
    <property type="match status" value="1"/>
</dbReference>
<evidence type="ECO:0000259" key="6">
    <source>
        <dbReference type="PROSITE" id="PS50110"/>
    </source>
</evidence>
<dbReference type="CDD" id="cd00383">
    <property type="entry name" value="trans_reg_C"/>
    <property type="match status" value="1"/>
</dbReference>
<dbReference type="InterPro" id="IPR011006">
    <property type="entry name" value="CheY-like_superfamily"/>
</dbReference>
<dbReference type="Gene3D" id="1.10.10.10">
    <property type="entry name" value="Winged helix-like DNA-binding domain superfamily/Winged helix DNA-binding domain"/>
    <property type="match status" value="1"/>
</dbReference>
<dbReference type="Proteomes" id="UP000018766">
    <property type="component" value="Unassembled WGS sequence"/>
</dbReference>
<reference evidence="8 9" key="1">
    <citation type="submission" date="2013-11" db="EMBL/GenBank/DDBJ databases">
        <title>Genomic analysis of Pelistega sp. HM-7.</title>
        <authorList>
            <person name="Kumbhare S.V."/>
            <person name="Shetty S.A."/>
            <person name="Sharma O."/>
            <person name="Dhotre D.P."/>
        </authorList>
    </citation>
    <scope>NUCLEOTIDE SEQUENCE [LARGE SCALE GENOMIC DNA]</scope>
    <source>
        <strain evidence="8 9">HM-7</strain>
    </source>
</reference>
<evidence type="ECO:0000256" key="4">
    <source>
        <dbReference type="PROSITE-ProRule" id="PRU00169"/>
    </source>
</evidence>
<dbReference type="Pfam" id="PF00072">
    <property type="entry name" value="Response_reg"/>
    <property type="match status" value="1"/>
</dbReference>
<dbReference type="GO" id="GO:0000156">
    <property type="term" value="F:phosphorelay response regulator activity"/>
    <property type="evidence" value="ECO:0007669"/>
    <property type="project" value="TreeGrafter"/>
</dbReference>
<evidence type="ECO:0000256" key="3">
    <source>
        <dbReference type="ARBA" id="ARBA00023125"/>
    </source>
</evidence>
<dbReference type="InterPro" id="IPR001867">
    <property type="entry name" value="OmpR/PhoB-type_DNA-bd"/>
</dbReference>
<dbReference type="SMART" id="SM00862">
    <property type="entry name" value="Trans_reg_C"/>
    <property type="match status" value="1"/>
</dbReference>
<dbReference type="GO" id="GO:0006355">
    <property type="term" value="P:regulation of DNA-templated transcription"/>
    <property type="evidence" value="ECO:0007669"/>
    <property type="project" value="InterPro"/>
</dbReference>
<dbReference type="EMBL" id="AYSV01000076">
    <property type="protein sequence ID" value="ETD72145.1"/>
    <property type="molecule type" value="Genomic_DNA"/>
</dbReference>
<dbReference type="SUPFAM" id="SSF52172">
    <property type="entry name" value="CheY-like"/>
    <property type="match status" value="1"/>
</dbReference>
<feature type="DNA-binding region" description="OmpR/PhoB-type" evidence="5">
    <location>
        <begin position="129"/>
        <end position="228"/>
    </location>
</feature>
<dbReference type="GO" id="GO:0000976">
    <property type="term" value="F:transcription cis-regulatory region binding"/>
    <property type="evidence" value="ECO:0007669"/>
    <property type="project" value="TreeGrafter"/>
</dbReference>
<feature type="domain" description="Response regulatory" evidence="6">
    <location>
        <begin position="2"/>
        <end position="119"/>
    </location>
</feature>
<evidence type="ECO:0000256" key="5">
    <source>
        <dbReference type="PROSITE-ProRule" id="PRU01091"/>
    </source>
</evidence>
<gene>
    <name evidence="8" type="ORF">V757_05990</name>
</gene>
<dbReference type="PANTHER" id="PTHR48111">
    <property type="entry name" value="REGULATOR OF RPOS"/>
    <property type="match status" value="1"/>
</dbReference>
<accession>V8G6W5</accession>
<feature type="domain" description="OmpR/PhoB-type" evidence="7">
    <location>
        <begin position="129"/>
        <end position="228"/>
    </location>
</feature>
<dbReference type="InterPro" id="IPR039420">
    <property type="entry name" value="WalR-like"/>
</dbReference>
<dbReference type="OrthoDB" id="9802426at2"/>
<proteinExistence type="predicted"/>
<organism evidence="8 9">
    <name type="scientific">Pelistega indica</name>
    <dbReference type="NCBI Taxonomy" id="1414851"/>
    <lineage>
        <taxon>Bacteria</taxon>
        <taxon>Pseudomonadati</taxon>
        <taxon>Pseudomonadota</taxon>
        <taxon>Betaproteobacteria</taxon>
        <taxon>Burkholderiales</taxon>
        <taxon>Alcaligenaceae</taxon>
        <taxon>Pelistega</taxon>
    </lineage>
</organism>
<keyword evidence="1 4" id="KW-0597">Phosphoprotein</keyword>
<evidence type="ECO:0000256" key="2">
    <source>
        <dbReference type="ARBA" id="ARBA00023012"/>
    </source>
</evidence>
<evidence type="ECO:0000259" key="7">
    <source>
        <dbReference type="PROSITE" id="PS51755"/>
    </source>
</evidence>
<dbReference type="SMART" id="SM00448">
    <property type="entry name" value="REC"/>
    <property type="match status" value="1"/>
</dbReference>
<keyword evidence="3 5" id="KW-0238">DNA-binding</keyword>
<comment type="caution">
    <text evidence="8">The sequence shown here is derived from an EMBL/GenBank/DDBJ whole genome shotgun (WGS) entry which is preliminary data.</text>
</comment>
<keyword evidence="9" id="KW-1185">Reference proteome</keyword>
<dbReference type="Gene3D" id="6.10.250.690">
    <property type="match status" value="1"/>
</dbReference>
<dbReference type="Pfam" id="PF00486">
    <property type="entry name" value="Trans_reg_C"/>
    <property type="match status" value="1"/>
</dbReference>
<dbReference type="AlphaFoldDB" id="V8G6W5"/>